<gene>
    <name evidence="3" type="ORF">AWB79_06228</name>
</gene>
<comment type="caution">
    <text evidence="3">The sequence shown here is derived from an EMBL/GenBank/DDBJ whole genome shotgun (WGS) entry which is preliminary data.</text>
</comment>
<dbReference type="InterPro" id="IPR051017">
    <property type="entry name" value="Aldolase-II_Adducin_sf"/>
</dbReference>
<dbReference type="PANTHER" id="PTHR10672:SF3">
    <property type="entry name" value="PROTEIN HU-LI TAI SHAO"/>
    <property type="match status" value="1"/>
</dbReference>
<name>A0A158CZP2_9BURK</name>
<dbReference type="GO" id="GO:0051015">
    <property type="term" value="F:actin filament binding"/>
    <property type="evidence" value="ECO:0007669"/>
    <property type="project" value="TreeGrafter"/>
</dbReference>
<dbReference type="AlphaFoldDB" id="A0A158CZP2"/>
<reference evidence="3" key="1">
    <citation type="submission" date="2016-01" db="EMBL/GenBank/DDBJ databases">
        <authorList>
            <person name="Peeters C."/>
        </authorList>
    </citation>
    <scope>NUCLEOTIDE SEQUENCE</scope>
    <source>
        <strain evidence="3">LMG 29322</strain>
    </source>
</reference>
<dbReference type="RefSeq" id="WP_061171255.1">
    <property type="nucleotide sequence ID" value="NZ_FCOA02000031.1"/>
</dbReference>
<dbReference type="SUPFAM" id="SSF53639">
    <property type="entry name" value="AraD/HMP-PK domain-like"/>
    <property type="match status" value="1"/>
</dbReference>
<sequence length="256" mass="28359">MSTTDLIERDCIATIRVREDLTAAFRWAARLGFHEGTCNHFSAMLPDRPGCYLINPFGRHFSEMQASDLLVVDEQGCVIEGHGEVELTAFHIHSEIHRARPDALCVLHTHMPYATAIASLDRGRLLMCHQNATRFYGRIAYDDDTTEAFQGLALSGGEGARMVRALGDSSALLLKSHGPLVIGASVAEAFDDLYYLERAAQNQVLAVSMNQKLAEIDHETASRTAADFRHYAPAAARAHLDALQRILDREDPGWRT</sequence>
<dbReference type="NCBIfam" id="NF005068">
    <property type="entry name" value="PRK06486.1"/>
    <property type="match status" value="1"/>
</dbReference>
<dbReference type="OrthoDB" id="8859181at2"/>
<evidence type="ECO:0000313" key="4">
    <source>
        <dbReference type="Proteomes" id="UP000054851"/>
    </source>
</evidence>
<dbReference type="SMART" id="SM01007">
    <property type="entry name" value="Aldolase_II"/>
    <property type="match status" value="1"/>
</dbReference>
<evidence type="ECO:0000313" key="3">
    <source>
        <dbReference type="EMBL" id="SAK87749.1"/>
    </source>
</evidence>
<organism evidence="3 4">
    <name type="scientific">Caballeronia hypogeia</name>
    <dbReference type="NCBI Taxonomy" id="1777140"/>
    <lineage>
        <taxon>Bacteria</taxon>
        <taxon>Pseudomonadati</taxon>
        <taxon>Pseudomonadota</taxon>
        <taxon>Betaproteobacteria</taxon>
        <taxon>Burkholderiales</taxon>
        <taxon>Burkholderiaceae</taxon>
        <taxon>Caballeronia</taxon>
    </lineage>
</organism>
<comment type="similarity">
    <text evidence="1">Belongs to the aldolase class II family.</text>
</comment>
<feature type="domain" description="Class II aldolase/adducin N-terminal" evidence="2">
    <location>
        <begin position="19"/>
        <end position="204"/>
    </location>
</feature>
<dbReference type="EMBL" id="FCOA02000031">
    <property type="protein sequence ID" value="SAK87749.1"/>
    <property type="molecule type" value="Genomic_DNA"/>
</dbReference>
<dbReference type="PANTHER" id="PTHR10672">
    <property type="entry name" value="ADDUCIN"/>
    <property type="match status" value="1"/>
</dbReference>
<dbReference type="InterPro" id="IPR001303">
    <property type="entry name" value="Aldolase_II/adducin_N"/>
</dbReference>
<dbReference type="Pfam" id="PF00596">
    <property type="entry name" value="Aldolase_II"/>
    <property type="match status" value="1"/>
</dbReference>
<dbReference type="STRING" id="1777140.AWB79_06228"/>
<dbReference type="Proteomes" id="UP000054851">
    <property type="component" value="Unassembled WGS sequence"/>
</dbReference>
<accession>A0A158CZP2</accession>
<dbReference type="NCBIfam" id="NF005451">
    <property type="entry name" value="PRK07044.1"/>
    <property type="match status" value="1"/>
</dbReference>
<dbReference type="Gene3D" id="3.40.225.10">
    <property type="entry name" value="Class II aldolase/adducin N-terminal domain"/>
    <property type="match status" value="1"/>
</dbReference>
<proteinExistence type="inferred from homology"/>
<keyword evidence="4" id="KW-1185">Reference proteome</keyword>
<evidence type="ECO:0000259" key="2">
    <source>
        <dbReference type="SMART" id="SM01007"/>
    </source>
</evidence>
<protein>
    <submittedName>
        <fullName evidence="3">Aldolase</fullName>
    </submittedName>
</protein>
<dbReference type="GO" id="GO:0005856">
    <property type="term" value="C:cytoskeleton"/>
    <property type="evidence" value="ECO:0007669"/>
    <property type="project" value="TreeGrafter"/>
</dbReference>
<evidence type="ECO:0000256" key="1">
    <source>
        <dbReference type="ARBA" id="ARBA00037961"/>
    </source>
</evidence>
<dbReference type="InterPro" id="IPR036409">
    <property type="entry name" value="Aldolase_II/adducin_N_sf"/>
</dbReference>